<keyword evidence="3" id="KW-1185">Reference proteome</keyword>
<gene>
    <name evidence="2" type="ORF">SAMCFNEI73_Ch1600</name>
</gene>
<dbReference type="KEGG" id="same:SAMCFNEI73_Ch1600"/>
<dbReference type="Pfam" id="PF06073">
    <property type="entry name" value="DUF934"/>
    <property type="match status" value="1"/>
</dbReference>
<dbReference type="STRING" id="194963.SAMCFNEI73_Ch1600"/>
<evidence type="ECO:0000313" key="2">
    <source>
        <dbReference type="EMBL" id="APG90901.1"/>
    </source>
</evidence>
<accession>A0A1L3LLE5</accession>
<feature type="region of interest" description="Disordered" evidence="1">
    <location>
        <begin position="155"/>
        <end position="175"/>
    </location>
</feature>
<protein>
    <submittedName>
        <fullName evidence="2">Oxidoreductase</fullName>
    </submittedName>
</protein>
<proteinExistence type="predicted"/>
<dbReference type="InterPro" id="IPR008318">
    <property type="entry name" value="UCP030820"/>
</dbReference>
<sequence>MNEAAQGFEKMTKIWNESGFVNDDPWIVETEETKAGSNEKAVLGLDAFLEQAAAGASGLGVLIAPADDVTRLAPHLGQIALVALAFPAFNDGRAFSHASLLRSRLGFEGEVRAVGDVLIDQIPLMLRCGIDSLAVTNATAIKRLSEGRLPGIANHYQPTAKPSADAKSYSWRRVS</sequence>
<dbReference type="Proteomes" id="UP000182306">
    <property type="component" value="Chromosome"/>
</dbReference>
<evidence type="ECO:0000313" key="3">
    <source>
        <dbReference type="Proteomes" id="UP000182306"/>
    </source>
</evidence>
<evidence type="ECO:0000256" key="1">
    <source>
        <dbReference type="SAM" id="MobiDB-lite"/>
    </source>
</evidence>
<dbReference type="PIRSF" id="PIRSF030820">
    <property type="entry name" value="UCP030820"/>
    <property type="match status" value="1"/>
</dbReference>
<organism evidence="2 3">
    <name type="scientific">Sinorhizobium americanum</name>
    <dbReference type="NCBI Taxonomy" id="194963"/>
    <lineage>
        <taxon>Bacteria</taxon>
        <taxon>Pseudomonadati</taxon>
        <taxon>Pseudomonadota</taxon>
        <taxon>Alphaproteobacteria</taxon>
        <taxon>Hyphomicrobiales</taxon>
        <taxon>Rhizobiaceae</taxon>
        <taxon>Sinorhizobium/Ensifer group</taxon>
        <taxon>Sinorhizobium</taxon>
    </lineage>
</organism>
<dbReference type="AlphaFoldDB" id="A0A1L3LLE5"/>
<dbReference type="EMBL" id="CP013107">
    <property type="protein sequence ID" value="APG90901.1"/>
    <property type="molecule type" value="Genomic_DNA"/>
</dbReference>
<reference evidence="2 3" key="1">
    <citation type="submission" date="2015-10" db="EMBL/GenBank/DDBJ databases">
        <title>Genomic differences between typical nodule nitrogen-fixing rhizobial strains and those coming from bean seeds.</title>
        <authorList>
            <person name="Peralta H."/>
            <person name="Aguilar-Vera A."/>
            <person name="Diaz R."/>
            <person name="Mora Y."/>
            <person name="Martinez-Batallar G."/>
            <person name="Salazar E."/>
            <person name="Vargas-Lagunas C."/>
            <person name="Encarnacion S."/>
            <person name="Girard L."/>
            <person name="Mora J."/>
        </authorList>
    </citation>
    <scope>NUCLEOTIDE SEQUENCE [LARGE SCALE GENOMIC DNA]</scope>
    <source>
        <strain evidence="2 3">CFNEI 73</strain>
    </source>
</reference>
<name>A0A1L3LLE5_9HYPH</name>